<comment type="caution">
    <text evidence="1">The sequence shown here is derived from an EMBL/GenBank/DDBJ whole genome shotgun (WGS) entry which is preliminary data.</text>
</comment>
<evidence type="ECO:0000313" key="2">
    <source>
        <dbReference type="Proteomes" id="UP001497700"/>
    </source>
</evidence>
<name>A0ACB9Z7S5_9PEZI</name>
<gene>
    <name evidence="1" type="ORF">F4820DRAFT_203694</name>
</gene>
<dbReference type="EMBL" id="MU393447">
    <property type="protein sequence ID" value="KAI4867469.1"/>
    <property type="molecule type" value="Genomic_DNA"/>
</dbReference>
<proteinExistence type="predicted"/>
<sequence length="392" mass="43641">MDEDEIPHQYDDGNRAFLQAFLARGTMTLKEAQPILAAIFTAQDKLENGADAESTAAKDVTREDFESYVSAASAAASPFDMEIRSITHQVTRERVYALVNTTSDPVTQLATLLSAEEIAFVRRVIDAMFDKYNTPRMEMLCLDGMQANKLRSVPRNNSGNNNNSQDENENGNDETQQQQTQTVGGLKGLKSSEVEHVMQSMVDSGWFERSRAGFYSLSARALMELRSWLTDAYNDNDNDGEDSKVASWQRVKFCEACREVVTHGQRCAERDCLVRLHDGCVDAFWRSARGNRNGNGNGNGGGSGGGRACPRCAKEWTGRHFVGERAVTETEAYQRGRRRSGRGRGRNSIVEQIVEEAEAEAEEEEEEEENEGGNGEENEAENEDEDEDEDAE</sequence>
<reference evidence="1 2" key="1">
    <citation type="journal article" date="2022" name="New Phytol.">
        <title>Ecological generalism drives hyperdiversity of secondary metabolite gene clusters in xylarialean endophytes.</title>
        <authorList>
            <person name="Franco M.E.E."/>
            <person name="Wisecaver J.H."/>
            <person name="Arnold A.E."/>
            <person name="Ju Y.M."/>
            <person name="Slot J.C."/>
            <person name="Ahrendt S."/>
            <person name="Moore L.P."/>
            <person name="Eastman K.E."/>
            <person name="Scott K."/>
            <person name="Konkel Z."/>
            <person name="Mondo S.J."/>
            <person name="Kuo A."/>
            <person name="Hayes R.D."/>
            <person name="Haridas S."/>
            <person name="Andreopoulos B."/>
            <person name="Riley R."/>
            <person name="LaButti K."/>
            <person name="Pangilinan J."/>
            <person name="Lipzen A."/>
            <person name="Amirebrahimi M."/>
            <person name="Yan J."/>
            <person name="Adam C."/>
            <person name="Keymanesh K."/>
            <person name="Ng V."/>
            <person name="Louie K."/>
            <person name="Northen T."/>
            <person name="Drula E."/>
            <person name="Henrissat B."/>
            <person name="Hsieh H.M."/>
            <person name="Youens-Clark K."/>
            <person name="Lutzoni F."/>
            <person name="Miadlikowska J."/>
            <person name="Eastwood D.C."/>
            <person name="Hamelin R.C."/>
            <person name="Grigoriev I.V."/>
            <person name="U'Ren J.M."/>
        </authorList>
    </citation>
    <scope>NUCLEOTIDE SEQUENCE [LARGE SCALE GENOMIC DNA]</scope>
    <source>
        <strain evidence="1 2">CBS 119005</strain>
    </source>
</reference>
<keyword evidence="2" id="KW-1185">Reference proteome</keyword>
<organism evidence="1 2">
    <name type="scientific">Hypoxylon rubiginosum</name>
    <dbReference type="NCBI Taxonomy" id="110542"/>
    <lineage>
        <taxon>Eukaryota</taxon>
        <taxon>Fungi</taxon>
        <taxon>Dikarya</taxon>
        <taxon>Ascomycota</taxon>
        <taxon>Pezizomycotina</taxon>
        <taxon>Sordariomycetes</taxon>
        <taxon>Xylariomycetidae</taxon>
        <taxon>Xylariales</taxon>
        <taxon>Hypoxylaceae</taxon>
        <taxon>Hypoxylon</taxon>
    </lineage>
</organism>
<evidence type="ECO:0000313" key="1">
    <source>
        <dbReference type="EMBL" id="KAI4867469.1"/>
    </source>
</evidence>
<dbReference type="Proteomes" id="UP001497700">
    <property type="component" value="Unassembled WGS sequence"/>
</dbReference>
<accession>A0ACB9Z7S5</accession>
<protein>
    <submittedName>
        <fullName evidence="1">Nse1 non-SMC component of SMC5-6 complex-domain-containing protein</fullName>
    </submittedName>
</protein>